<reference evidence="3" key="5">
    <citation type="submission" date="2018-04" db="UniProtKB">
        <authorList>
            <consortium name="EnsemblFungi"/>
        </authorList>
    </citation>
    <scope>IDENTIFICATION</scope>
    <source>
        <strain evidence="3">R3-111a-1</strain>
    </source>
</reference>
<protein>
    <submittedName>
        <fullName evidence="2 3">Uncharacterized protein</fullName>
    </submittedName>
</protein>
<reference evidence="4" key="1">
    <citation type="submission" date="2010-07" db="EMBL/GenBank/DDBJ databases">
        <title>The genome sequence of Gaeumannomyces graminis var. tritici strain R3-111a-1.</title>
        <authorList>
            <consortium name="The Broad Institute Genome Sequencing Platform"/>
            <person name="Ma L.-J."/>
            <person name="Dead R."/>
            <person name="Young S."/>
            <person name="Zeng Q."/>
            <person name="Koehrsen M."/>
            <person name="Alvarado L."/>
            <person name="Berlin A."/>
            <person name="Chapman S.B."/>
            <person name="Chen Z."/>
            <person name="Freedman E."/>
            <person name="Gellesch M."/>
            <person name="Goldberg J."/>
            <person name="Griggs A."/>
            <person name="Gujja S."/>
            <person name="Heilman E.R."/>
            <person name="Heiman D."/>
            <person name="Hepburn T."/>
            <person name="Howarth C."/>
            <person name="Jen D."/>
            <person name="Larson L."/>
            <person name="Mehta T."/>
            <person name="Neiman D."/>
            <person name="Pearson M."/>
            <person name="Roberts A."/>
            <person name="Saif S."/>
            <person name="Shea T."/>
            <person name="Shenoy N."/>
            <person name="Sisk P."/>
            <person name="Stolte C."/>
            <person name="Sykes S."/>
            <person name="Walk T."/>
            <person name="White J."/>
            <person name="Yandava C."/>
            <person name="Haas B."/>
            <person name="Nusbaum C."/>
            <person name="Birren B."/>
        </authorList>
    </citation>
    <scope>NUCLEOTIDE SEQUENCE [LARGE SCALE GENOMIC DNA]</scope>
    <source>
        <strain evidence="4">R3-111a-1</strain>
    </source>
</reference>
<dbReference type="GeneID" id="20352205"/>
<evidence type="ECO:0000313" key="2">
    <source>
        <dbReference type="EMBL" id="EJT70724.1"/>
    </source>
</evidence>
<feature type="region of interest" description="Disordered" evidence="1">
    <location>
        <begin position="1"/>
        <end position="43"/>
    </location>
</feature>
<feature type="compositionally biased region" description="Basic and acidic residues" evidence="1">
    <location>
        <begin position="27"/>
        <end position="36"/>
    </location>
</feature>
<dbReference type="AlphaFoldDB" id="J3PE24"/>
<dbReference type="Proteomes" id="UP000006039">
    <property type="component" value="Unassembled WGS sequence"/>
</dbReference>
<organism evidence="2">
    <name type="scientific">Gaeumannomyces tritici (strain R3-111a-1)</name>
    <name type="common">Wheat and barley take-all root rot fungus</name>
    <name type="synonym">Gaeumannomyces graminis var. tritici</name>
    <dbReference type="NCBI Taxonomy" id="644352"/>
    <lineage>
        <taxon>Eukaryota</taxon>
        <taxon>Fungi</taxon>
        <taxon>Dikarya</taxon>
        <taxon>Ascomycota</taxon>
        <taxon>Pezizomycotina</taxon>
        <taxon>Sordariomycetes</taxon>
        <taxon>Sordariomycetidae</taxon>
        <taxon>Magnaporthales</taxon>
        <taxon>Magnaporthaceae</taxon>
        <taxon>Gaeumannomyces</taxon>
    </lineage>
</organism>
<gene>
    <name evidence="3" type="primary">20352205</name>
    <name evidence="2" type="ORF">GGTG_11747</name>
</gene>
<dbReference type="RefSeq" id="XP_009227902.1">
    <property type="nucleotide sequence ID" value="XM_009229638.1"/>
</dbReference>
<dbReference type="VEuPathDB" id="FungiDB:GGTG_11747"/>
<proteinExistence type="predicted"/>
<sequence>MRMALMGGEGEDLTRAAPVARNPVCDPGERSQERRGVPIGARGPSSGAVTLAVILSASQQRS</sequence>
<dbReference type="HOGENOM" id="CLU_2904326_0_0_1"/>
<reference evidence="2" key="2">
    <citation type="submission" date="2010-07" db="EMBL/GenBank/DDBJ databases">
        <authorList>
            <consortium name="The Broad Institute Genome Sequencing Platform"/>
            <consortium name="Broad Institute Genome Sequencing Center for Infectious Disease"/>
            <person name="Ma L.-J."/>
            <person name="Dead R."/>
            <person name="Young S."/>
            <person name="Zeng Q."/>
            <person name="Koehrsen M."/>
            <person name="Alvarado L."/>
            <person name="Berlin A."/>
            <person name="Chapman S.B."/>
            <person name="Chen Z."/>
            <person name="Freedman E."/>
            <person name="Gellesch M."/>
            <person name="Goldberg J."/>
            <person name="Griggs A."/>
            <person name="Gujja S."/>
            <person name="Heilman E.R."/>
            <person name="Heiman D."/>
            <person name="Hepburn T."/>
            <person name="Howarth C."/>
            <person name="Jen D."/>
            <person name="Larson L."/>
            <person name="Mehta T."/>
            <person name="Neiman D."/>
            <person name="Pearson M."/>
            <person name="Roberts A."/>
            <person name="Saif S."/>
            <person name="Shea T."/>
            <person name="Shenoy N."/>
            <person name="Sisk P."/>
            <person name="Stolte C."/>
            <person name="Sykes S."/>
            <person name="Walk T."/>
            <person name="White J."/>
            <person name="Yandava C."/>
            <person name="Haas B."/>
            <person name="Nusbaum C."/>
            <person name="Birren B."/>
        </authorList>
    </citation>
    <scope>NUCLEOTIDE SEQUENCE</scope>
    <source>
        <strain evidence="2">R3-111a-1</strain>
    </source>
</reference>
<reference evidence="3" key="4">
    <citation type="journal article" date="2015" name="G3 (Bethesda)">
        <title>Genome sequences of three phytopathogenic species of the Magnaporthaceae family of fungi.</title>
        <authorList>
            <person name="Okagaki L.H."/>
            <person name="Nunes C.C."/>
            <person name="Sailsbery J."/>
            <person name="Clay B."/>
            <person name="Brown D."/>
            <person name="John T."/>
            <person name="Oh Y."/>
            <person name="Young N."/>
            <person name="Fitzgerald M."/>
            <person name="Haas B.J."/>
            <person name="Zeng Q."/>
            <person name="Young S."/>
            <person name="Adiconis X."/>
            <person name="Fan L."/>
            <person name="Levin J.Z."/>
            <person name="Mitchell T.K."/>
            <person name="Okubara P.A."/>
            <person name="Farman M.L."/>
            <person name="Kohn L.M."/>
            <person name="Birren B."/>
            <person name="Ma L.-J."/>
            <person name="Dean R.A."/>
        </authorList>
    </citation>
    <scope>NUCLEOTIDE SEQUENCE</scope>
    <source>
        <strain evidence="3">R3-111a-1</strain>
    </source>
</reference>
<evidence type="ECO:0000313" key="4">
    <source>
        <dbReference type="Proteomes" id="UP000006039"/>
    </source>
</evidence>
<accession>J3PE24</accession>
<dbReference type="EnsemblFungi" id="EJT70724">
    <property type="protein sequence ID" value="EJT70724"/>
    <property type="gene ID" value="GGTG_11747"/>
</dbReference>
<evidence type="ECO:0000256" key="1">
    <source>
        <dbReference type="SAM" id="MobiDB-lite"/>
    </source>
</evidence>
<name>J3PE24_GAET3</name>
<reference evidence="2" key="3">
    <citation type="submission" date="2010-09" db="EMBL/GenBank/DDBJ databases">
        <title>Annotation of Gaeumannomyces graminis var. tritici R3-111a-1.</title>
        <authorList>
            <consortium name="The Broad Institute Genome Sequencing Platform"/>
            <person name="Ma L.-J."/>
            <person name="Dead R."/>
            <person name="Young S.K."/>
            <person name="Zeng Q."/>
            <person name="Gargeya S."/>
            <person name="Fitzgerald M."/>
            <person name="Haas B."/>
            <person name="Abouelleil A."/>
            <person name="Alvarado L."/>
            <person name="Arachchi H.M."/>
            <person name="Berlin A."/>
            <person name="Brown A."/>
            <person name="Chapman S.B."/>
            <person name="Chen Z."/>
            <person name="Dunbar C."/>
            <person name="Freedman E."/>
            <person name="Gearin G."/>
            <person name="Gellesch M."/>
            <person name="Goldberg J."/>
            <person name="Griggs A."/>
            <person name="Gujja S."/>
            <person name="Heiman D."/>
            <person name="Howarth C."/>
            <person name="Larson L."/>
            <person name="Lui A."/>
            <person name="MacDonald P.J.P."/>
            <person name="Mehta T."/>
            <person name="Montmayeur A."/>
            <person name="Murphy C."/>
            <person name="Neiman D."/>
            <person name="Pearson M."/>
            <person name="Priest M."/>
            <person name="Roberts A."/>
            <person name="Saif S."/>
            <person name="Shea T."/>
            <person name="Shenoy N."/>
            <person name="Sisk P."/>
            <person name="Stolte C."/>
            <person name="Sykes S."/>
            <person name="Yandava C."/>
            <person name="Wortman J."/>
            <person name="Nusbaum C."/>
            <person name="Birren B."/>
        </authorList>
    </citation>
    <scope>NUCLEOTIDE SEQUENCE</scope>
    <source>
        <strain evidence="2">R3-111a-1</strain>
    </source>
</reference>
<keyword evidence="4" id="KW-1185">Reference proteome</keyword>
<dbReference type="EMBL" id="GL385401">
    <property type="protein sequence ID" value="EJT70724.1"/>
    <property type="molecule type" value="Genomic_DNA"/>
</dbReference>
<evidence type="ECO:0000313" key="3">
    <source>
        <dbReference type="EnsemblFungi" id="EJT70724"/>
    </source>
</evidence>